<dbReference type="Gene3D" id="3.40.50.200">
    <property type="entry name" value="Peptidase S8/S53 domain"/>
    <property type="match status" value="2"/>
</dbReference>
<protein>
    <submittedName>
        <fullName evidence="10">Peptidase</fullName>
    </submittedName>
</protein>
<dbReference type="PRINTS" id="PR00723">
    <property type="entry name" value="SUBTILISIN"/>
</dbReference>
<dbReference type="GO" id="GO:0004252">
    <property type="term" value="F:serine-type endopeptidase activity"/>
    <property type="evidence" value="ECO:0007669"/>
    <property type="project" value="UniProtKB-UniRule"/>
</dbReference>
<keyword evidence="8" id="KW-0812">Transmembrane</keyword>
<dbReference type="SUPFAM" id="SSF117281">
    <property type="entry name" value="Kelch motif"/>
    <property type="match status" value="1"/>
</dbReference>
<dbReference type="InterPro" id="IPR023828">
    <property type="entry name" value="Peptidase_S8_Ser-AS"/>
</dbReference>
<feature type="region of interest" description="Disordered" evidence="7">
    <location>
        <begin position="1118"/>
        <end position="1176"/>
    </location>
</feature>
<evidence type="ECO:0000256" key="5">
    <source>
        <dbReference type="PROSITE-ProRule" id="PRU01240"/>
    </source>
</evidence>
<dbReference type="GO" id="GO:0005975">
    <property type="term" value="P:carbohydrate metabolic process"/>
    <property type="evidence" value="ECO:0007669"/>
    <property type="project" value="UniProtKB-ARBA"/>
</dbReference>
<keyword evidence="4 5" id="KW-0720">Serine protease</keyword>
<keyword evidence="3 5" id="KW-0378">Hydrolase</keyword>
<feature type="active site" description="Charge relay system" evidence="5">
    <location>
        <position position="258"/>
    </location>
</feature>
<dbReference type="InterPro" id="IPR013783">
    <property type="entry name" value="Ig-like_fold"/>
</dbReference>
<keyword evidence="2 5" id="KW-0645">Protease</keyword>
<dbReference type="EMBL" id="PPTX01000034">
    <property type="protein sequence ID" value="RDB74776.1"/>
    <property type="molecule type" value="Genomic_DNA"/>
</dbReference>
<evidence type="ECO:0000256" key="6">
    <source>
        <dbReference type="RuleBase" id="RU003355"/>
    </source>
</evidence>
<dbReference type="PANTHER" id="PTHR43399">
    <property type="entry name" value="SUBTILISIN-RELATED"/>
    <property type="match status" value="1"/>
</dbReference>
<dbReference type="InterPro" id="IPR015915">
    <property type="entry name" value="Kelch-typ_b-propeller"/>
</dbReference>
<proteinExistence type="inferred from homology"/>
<evidence type="ECO:0000256" key="1">
    <source>
        <dbReference type="ARBA" id="ARBA00011073"/>
    </source>
</evidence>
<dbReference type="PROSITE" id="PS00137">
    <property type="entry name" value="SUBTILASE_HIS"/>
    <property type="match status" value="1"/>
</dbReference>
<dbReference type="PROSITE" id="PS51892">
    <property type="entry name" value="SUBTILASE"/>
    <property type="match status" value="1"/>
</dbReference>
<name>A0A369MLV8_EGGLN</name>
<reference evidence="10 11" key="1">
    <citation type="journal article" date="2018" name="Elife">
        <title>Discovery and characterization of a prevalent human gut bacterial enzyme sufficient for the inactivation of a family of plant toxins.</title>
        <authorList>
            <person name="Koppel N."/>
            <person name="Bisanz J.E."/>
            <person name="Pandelia M.E."/>
            <person name="Turnbaugh P.J."/>
            <person name="Balskus E.P."/>
        </authorList>
    </citation>
    <scope>NUCLEOTIDE SEQUENCE [LARGE SCALE GENOMIC DNA]</scope>
    <source>
        <strain evidence="10 11">MR1 #12</strain>
    </source>
</reference>
<organism evidence="10 11">
    <name type="scientific">Eggerthella lenta</name>
    <name type="common">Eubacterium lentum</name>
    <dbReference type="NCBI Taxonomy" id="84112"/>
    <lineage>
        <taxon>Bacteria</taxon>
        <taxon>Bacillati</taxon>
        <taxon>Actinomycetota</taxon>
        <taxon>Coriobacteriia</taxon>
        <taxon>Eggerthellales</taxon>
        <taxon>Eggerthellaceae</taxon>
        <taxon>Eggerthella</taxon>
    </lineage>
</organism>
<feature type="active site" description="Charge relay system" evidence="5">
    <location>
        <position position="302"/>
    </location>
</feature>
<keyword evidence="8" id="KW-1133">Transmembrane helix</keyword>
<dbReference type="SUPFAM" id="SSF52743">
    <property type="entry name" value="Subtilisin-like"/>
    <property type="match status" value="1"/>
</dbReference>
<dbReference type="Gene3D" id="2.60.40.10">
    <property type="entry name" value="Immunoglobulins"/>
    <property type="match status" value="1"/>
</dbReference>
<dbReference type="PROSITE" id="PS00136">
    <property type="entry name" value="SUBTILASE_ASP"/>
    <property type="match status" value="1"/>
</dbReference>
<gene>
    <name evidence="10" type="ORF">C1872_14935</name>
</gene>
<dbReference type="Proteomes" id="UP000253752">
    <property type="component" value="Unassembled WGS sequence"/>
</dbReference>
<comment type="caution">
    <text evidence="10">The sequence shown here is derived from an EMBL/GenBank/DDBJ whole genome shotgun (WGS) entry which is preliminary data.</text>
</comment>
<dbReference type="PANTHER" id="PTHR43399:SF4">
    <property type="entry name" value="CELL WALL-ASSOCIATED PROTEASE"/>
    <property type="match status" value="1"/>
</dbReference>
<evidence type="ECO:0000256" key="4">
    <source>
        <dbReference type="ARBA" id="ARBA00022825"/>
    </source>
</evidence>
<evidence type="ECO:0000259" key="9">
    <source>
        <dbReference type="Pfam" id="PF00082"/>
    </source>
</evidence>
<dbReference type="Pfam" id="PF00082">
    <property type="entry name" value="Peptidase_S8"/>
    <property type="match status" value="2"/>
</dbReference>
<feature type="active site" description="Charge relay system" evidence="5">
    <location>
        <position position="658"/>
    </location>
</feature>
<dbReference type="InterPro" id="IPR036852">
    <property type="entry name" value="Peptidase_S8/S53_dom_sf"/>
</dbReference>
<dbReference type="InterPro" id="IPR023827">
    <property type="entry name" value="Peptidase_S8_Asp-AS"/>
</dbReference>
<evidence type="ECO:0000313" key="10">
    <source>
        <dbReference type="EMBL" id="RDB74776.1"/>
    </source>
</evidence>
<feature type="transmembrane region" description="Helical" evidence="8">
    <location>
        <begin position="1182"/>
        <end position="1201"/>
    </location>
</feature>
<dbReference type="Gene3D" id="2.120.10.80">
    <property type="entry name" value="Kelch-type beta propeller"/>
    <property type="match status" value="1"/>
</dbReference>
<evidence type="ECO:0000256" key="7">
    <source>
        <dbReference type="SAM" id="MobiDB-lite"/>
    </source>
</evidence>
<evidence type="ECO:0000256" key="8">
    <source>
        <dbReference type="SAM" id="Phobius"/>
    </source>
</evidence>
<comment type="similarity">
    <text evidence="1 5 6">Belongs to the peptidase S8 family.</text>
</comment>
<accession>A0A369MLV8</accession>
<dbReference type="PROSITE" id="PS00138">
    <property type="entry name" value="SUBTILASE_SER"/>
    <property type="match status" value="1"/>
</dbReference>
<feature type="domain" description="Peptidase S8/S53" evidence="9">
    <location>
        <begin position="651"/>
        <end position="688"/>
    </location>
</feature>
<dbReference type="AlphaFoldDB" id="A0A369MLV8"/>
<dbReference type="InterPro" id="IPR015500">
    <property type="entry name" value="Peptidase_S8_subtilisin-rel"/>
</dbReference>
<dbReference type="InterPro" id="IPR051048">
    <property type="entry name" value="Peptidase_S8/S53_subtilisin"/>
</dbReference>
<dbReference type="InterPro" id="IPR022398">
    <property type="entry name" value="Peptidase_S8_His-AS"/>
</dbReference>
<evidence type="ECO:0000256" key="3">
    <source>
        <dbReference type="ARBA" id="ARBA00022801"/>
    </source>
</evidence>
<evidence type="ECO:0000313" key="11">
    <source>
        <dbReference type="Proteomes" id="UP000253752"/>
    </source>
</evidence>
<feature type="domain" description="Peptidase S8/S53" evidence="9">
    <location>
        <begin position="250"/>
        <end position="451"/>
    </location>
</feature>
<sequence>MRVFARSCLRVSNALLPGRFPDTIKSNRVRFRKGWSAMKRFLSILLAAALSLMAVPASALADEVSETAGSDNPTVGSGEEARSLDELLQAGDYVPGRVLAHVNDDFAPVSAYSSNGGGWSASNLYTFDPQPEAGAEADVPLARSMPTPEQVILIESGTQSTEDLLRDLADTPGVLAAQPDYVRYIDDLETQAKPVEEPAAALSADTAPTDDPLIGLQWHLAPTDEIAGAANVETLWGDEGIPGRPWQGKEEVVVAVVDTGVDCTNPDLKDVMWENPGNIGLEGEHGYDYGMGDDDPMDNDGHGTHVAGIIAASVNNGEGVAGVAPNAKIMALRVANESGGFLTSAVLGAYSYMKKAAQARVNLVAANNSWMGAGESPLLTEVMDDLYRSNGVLSVCASGNYAADLDQSLNLPAGAPTDGAIAVNAVDREGRLASFSDYGAAATDLAAPGTDILSTAPQGQGIVDGDDPELTVAFDDFESEDRMFSFQASGDAEPSVSRAEVPQVVGDAPSQGVLMSIKQAKAGQKASVVFTAKKGAVKQGLAAADKTVDDLQCLAFDAGVADSKESDMGRLLRVSVHGIDGSWIDLTPESFGTGGAIPLSLRVPIPKDKRDEINWDEFSFKLERTFTSFDDGMDLDFFFDNVALVSDVAPYVYMDGTSMAAPVVTGSCALLAGLFPNDGAEQLRARILGGVKRADALAGTCTSDGQLDVVRAATDPYPVVDALEPAADGTLEATVRGSWFGEDRGRVTLDGADLEVKSWGANEVRVVLPPSLESKQRYVQVERADGDTGRRKVAVGSEEGFDFFESLPAPDFKSLGLPEPTLYNAWSMAAAAGRVYAVSHFESSDGRERSALLAYDPASASWSVQHLVTDTLDAVFRLTSSGGVLYALTSDQVLYSFDPSTGTLGDPVDCRDSLTACGFGGFDFMGVTLASDGRSLWVFAGLDASGASSPLVARVDMATGDATALPDLGEGRFTPFADMVNGVLTVAAGNVNWIESRIVNSVAAFEGDEWNYAPFPQDIVLNQYGAVAGGVLPAGSTIAGSTASHERIILSGAVEAGNQGSDTFVYDPKAGTWLAVPTRLSASKVSLASGAVLGDALYVAGMDSLTKEMVFKRLKFELAPDEEGGGGTPDKPTTDPGEEQPKPLPDAPDAPASPQEALKPSAEAAKPKPLTATGDPLAPRTAALALAAVSALAVAGLVVAVRRSRSRR</sequence>
<dbReference type="InterPro" id="IPR000209">
    <property type="entry name" value="Peptidase_S8/S53_dom"/>
</dbReference>
<keyword evidence="8" id="KW-0472">Membrane</keyword>
<evidence type="ECO:0000256" key="2">
    <source>
        <dbReference type="ARBA" id="ARBA00022670"/>
    </source>
</evidence>
<dbReference type="GO" id="GO:0006508">
    <property type="term" value="P:proteolysis"/>
    <property type="evidence" value="ECO:0007669"/>
    <property type="project" value="UniProtKB-KW"/>
</dbReference>